<dbReference type="EMBL" id="VZBP01000063">
    <property type="protein sequence ID" value="MQO09125.1"/>
    <property type="molecule type" value="Genomic_DNA"/>
</dbReference>
<dbReference type="PROSITE" id="PS51257">
    <property type="entry name" value="PROKAR_LIPOPROTEIN"/>
    <property type="match status" value="1"/>
</dbReference>
<dbReference type="Pfam" id="PF20096">
    <property type="entry name" value="DUF6486"/>
    <property type="match status" value="1"/>
</dbReference>
<dbReference type="RefSeq" id="WP_153096617.1">
    <property type="nucleotide sequence ID" value="NZ_VZBP01000063.1"/>
</dbReference>
<dbReference type="NCBIfam" id="NF033879">
    <property type="entry name" value="smalltalk"/>
    <property type="match status" value="1"/>
</dbReference>
<dbReference type="Proteomes" id="UP000405805">
    <property type="component" value="Unassembled WGS sequence"/>
</dbReference>
<protein>
    <submittedName>
        <fullName evidence="1">Smalltalk protein</fullName>
    </submittedName>
</protein>
<organism evidence="1 2">
    <name type="scientific">Segatella copri</name>
    <dbReference type="NCBI Taxonomy" id="165179"/>
    <lineage>
        <taxon>Bacteria</taxon>
        <taxon>Pseudomonadati</taxon>
        <taxon>Bacteroidota</taxon>
        <taxon>Bacteroidia</taxon>
        <taxon>Bacteroidales</taxon>
        <taxon>Prevotellaceae</taxon>
        <taxon>Segatella</taxon>
    </lineage>
</organism>
<dbReference type="AlphaFoldDB" id="A0AA91A1F4"/>
<proteinExistence type="predicted"/>
<sequence length="30" mass="3239">MKKETWKTVIQIAISILTAIATSLGVTSCM</sequence>
<evidence type="ECO:0000313" key="1">
    <source>
        <dbReference type="EMBL" id="MQO09125.1"/>
    </source>
</evidence>
<comment type="caution">
    <text evidence="1">The sequence shown here is derived from an EMBL/GenBank/DDBJ whole genome shotgun (WGS) entry which is preliminary data.</text>
</comment>
<accession>A0AA91A1F4</accession>
<evidence type="ECO:0000313" key="2">
    <source>
        <dbReference type="Proteomes" id="UP000405805"/>
    </source>
</evidence>
<dbReference type="InterPro" id="IPR045505">
    <property type="entry name" value="DUF6486"/>
</dbReference>
<gene>
    <name evidence="1" type="ORF">F7D57_05175</name>
</gene>
<reference evidence="2" key="1">
    <citation type="submission" date="2019-09" db="EMBL/GenBank/DDBJ databases">
        <title>Distinct polysaccharide growth profiles of human intestinal Prevotella copri isolates.</title>
        <authorList>
            <person name="Fehlner-Peach H."/>
            <person name="Magnabosco C."/>
            <person name="Raghavan V."/>
            <person name="Scher J.U."/>
            <person name="Tett A."/>
            <person name="Cox L.M."/>
            <person name="Gottsegen C."/>
            <person name="Watters A."/>
            <person name="Wiltshire- Gordon J.D."/>
            <person name="Segata N."/>
            <person name="Bonneau R."/>
            <person name="Littman D.R."/>
        </authorList>
    </citation>
    <scope>NUCLEOTIDE SEQUENCE [LARGE SCALE GENOMIC DNA]</scope>
    <source>
        <strain evidence="2">iA624</strain>
    </source>
</reference>
<name>A0AA91A1F4_9BACT</name>